<accession>A0A9J6GUB8</accession>
<dbReference type="OrthoDB" id="424753at2759"/>
<dbReference type="GO" id="GO:0004198">
    <property type="term" value="F:calcium-dependent cysteine-type endopeptidase activity"/>
    <property type="evidence" value="ECO:0007669"/>
    <property type="project" value="InterPro"/>
</dbReference>
<gene>
    <name evidence="4" type="ORF">HPB48_018514</name>
</gene>
<feature type="compositionally biased region" description="Acidic residues" evidence="2">
    <location>
        <begin position="224"/>
        <end position="239"/>
    </location>
</feature>
<dbReference type="Gene3D" id="2.60.120.380">
    <property type="match status" value="1"/>
</dbReference>
<dbReference type="Proteomes" id="UP000821853">
    <property type="component" value="Unassembled WGS sequence"/>
</dbReference>
<evidence type="ECO:0000313" key="5">
    <source>
        <dbReference type="Proteomes" id="UP000821853"/>
    </source>
</evidence>
<dbReference type="PANTHER" id="PTHR10183:SF433">
    <property type="entry name" value="CALPAIN-A-RELATED"/>
    <property type="match status" value="1"/>
</dbReference>
<dbReference type="Pfam" id="PF01067">
    <property type="entry name" value="Calpain_III"/>
    <property type="match status" value="1"/>
</dbReference>
<comment type="similarity">
    <text evidence="1">Belongs to the peptidase C2 family.</text>
</comment>
<dbReference type="InterPro" id="IPR036213">
    <property type="entry name" value="Calpain_III_sf"/>
</dbReference>
<evidence type="ECO:0000313" key="4">
    <source>
        <dbReference type="EMBL" id="KAH9378457.1"/>
    </source>
</evidence>
<dbReference type="GO" id="GO:0006508">
    <property type="term" value="P:proteolysis"/>
    <property type="evidence" value="ECO:0007669"/>
    <property type="project" value="InterPro"/>
</dbReference>
<feature type="compositionally biased region" description="Basic and acidic residues" evidence="2">
    <location>
        <begin position="290"/>
        <end position="299"/>
    </location>
</feature>
<dbReference type="PANTHER" id="PTHR10183">
    <property type="entry name" value="CALPAIN"/>
    <property type="match status" value="1"/>
</dbReference>
<dbReference type="SMART" id="SM00720">
    <property type="entry name" value="calpain_III"/>
    <property type="match status" value="1"/>
</dbReference>
<comment type="caution">
    <text evidence="4">The sequence shown here is derived from an EMBL/GenBank/DDBJ whole genome shotgun (WGS) entry which is preliminary data.</text>
</comment>
<feature type="compositionally biased region" description="Basic and acidic residues" evidence="2">
    <location>
        <begin position="195"/>
        <end position="222"/>
    </location>
</feature>
<reference evidence="4 5" key="1">
    <citation type="journal article" date="2020" name="Cell">
        <title>Large-Scale Comparative Analyses of Tick Genomes Elucidate Their Genetic Diversity and Vector Capacities.</title>
        <authorList>
            <consortium name="Tick Genome and Microbiome Consortium (TIGMIC)"/>
            <person name="Jia N."/>
            <person name="Wang J."/>
            <person name="Shi W."/>
            <person name="Du L."/>
            <person name="Sun Y."/>
            <person name="Zhan W."/>
            <person name="Jiang J.F."/>
            <person name="Wang Q."/>
            <person name="Zhang B."/>
            <person name="Ji P."/>
            <person name="Bell-Sakyi L."/>
            <person name="Cui X.M."/>
            <person name="Yuan T.T."/>
            <person name="Jiang B.G."/>
            <person name="Yang W.F."/>
            <person name="Lam T.T."/>
            <person name="Chang Q.C."/>
            <person name="Ding S.J."/>
            <person name="Wang X.J."/>
            <person name="Zhu J.G."/>
            <person name="Ruan X.D."/>
            <person name="Zhao L."/>
            <person name="Wei J.T."/>
            <person name="Ye R.Z."/>
            <person name="Que T.C."/>
            <person name="Du C.H."/>
            <person name="Zhou Y.H."/>
            <person name="Cheng J.X."/>
            <person name="Dai P.F."/>
            <person name="Guo W.B."/>
            <person name="Han X.H."/>
            <person name="Huang E.J."/>
            <person name="Li L.F."/>
            <person name="Wei W."/>
            <person name="Gao Y.C."/>
            <person name="Liu J.Z."/>
            <person name="Shao H.Z."/>
            <person name="Wang X."/>
            <person name="Wang C.C."/>
            <person name="Yang T.C."/>
            <person name="Huo Q.B."/>
            <person name="Li W."/>
            <person name="Chen H.Y."/>
            <person name="Chen S.E."/>
            <person name="Zhou L.G."/>
            <person name="Ni X.B."/>
            <person name="Tian J.H."/>
            <person name="Sheng Y."/>
            <person name="Liu T."/>
            <person name="Pan Y.S."/>
            <person name="Xia L.Y."/>
            <person name="Li J."/>
            <person name="Zhao F."/>
            <person name="Cao W.C."/>
        </authorList>
    </citation>
    <scope>NUCLEOTIDE SEQUENCE [LARGE SCALE GENOMIC DNA]</scope>
    <source>
        <strain evidence="4">HaeL-2018</strain>
    </source>
</reference>
<name>A0A9J6GUB8_HAELO</name>
<proteinExistence type="inferred from homology"/>
<dbReference type="EMBL" id="JABSTR010000008">
    <property type="protein sequence ID" value="KAH9378457.1"/>
    <property type="molecule type" value="Genomic_DNA"/>
</dbReference>
<dbReference type="AlphaFoldDB" id="A0A9J6GUB8"/>
<organism evidence="4 5">
    <name type="scientific">Haemaphysalis longicornis</name>
    <name type="common">Bush tick</name>
    <dbReference type="NCBI Taxonomy" id="44386"/>
    <lineage>
        <taxon>Eukaryota</taxon>
        <taxon>Metazoa</taxon>
        <taxon>Ecdysozoa</taxon>
        <taxon>Arthropoda</taxon>
        <taxon>Chelicerata</taxon>
        <taxon>Arachnida</taxon>
        <taxon>Acari</taxon>
        <taxon>Parasitiformes</taxon>
        <taxon>Ixodida</taxon>
        <taxon>Ixodoidea</taxon>
        <taxon>Ixodidae</taxon>
        <taxon>Haemaphysalinae</taxon>
        <taxon>Haemaphysalis</taxon>
    </lineage>
</organism>
<protein>
    <recommendedName>
        <fullName evidence="3">Peptidase C2 calpain domain-containing protein</fullName>
    </recommendedName>
</protein>
<dbReference type="VEuPathDB" id="VectorBase:HLOH_058868"/>
<sequence length="299" mass="33332">MQGLRLQSVPVVSRVLFDADLLLYVAHEITPVPEYASIRTRTANSRSTIGFAESFVRNPQYMVTLHEPDDEDEDGECTVIVALLQKNRRYFQVHEDTWLAIAFSIYEVEDPDNCPVPLTADYLGDYRVVGECARLHQSREVTYRFRLLPGTFCIIPGTAEADQAGDFLIRIFTEKKSHCRGHDESTCMIAKPIKPGKEGSEAKEEPDKVDGGGDGGEEKGAEENGVDGEAGEDTDDEEIDQSVKDAFGQVCNDDGTVCCHALQKLLKSLSEESTSQREKHARRRFTTGRPESKEALKIQ</sequence>
<dbReference type="SUPFAM" id="SSF49758">
    <property type="entry name" value="Calpain large subunit, middle domain (domain III)"/>
    <property type="match status" value="1"/>
</dbReference>
<feature type="region of interest" description="Disordered" evidence="2">
    <location>
        <begin position="269"/>
        <end position="299"/>
    </location>
</feature>
<dbReference type="GO" id="GO:0005737">
    <property type="term" value="C:cytoplasm"/>
    <property type="evidence" value="ECO:0007669"/>
    <property type="project" value="TreeGrafter"/>
</dbReference>
<dbReference type="InterPro" id="IPR022684">
    <property type="entry name" value="Calpain_cysteine_protease"/>
</dbReference>
<feature type="domain" description="Peptidase C2 calpain" evidence="3">
    <location>
        <begin position="37"/>
        <end position="180"/>
    </location>
</feature>
<evidence type="ECO:0000259" key="3">
    <source>
        <dbReference type="SMART" id="SM00720"/>
    </source>
</evidence>
<evidence type="ECO:0000256" key="1">
    <source>
        <dbReference type="ARBA" id="ARBA00007623"/>
    </source>
</evidence>
<dbReference type="OMA" id="MEFCRIM"/>
<dbReference type="InterPro" id="IPR022682">
    <property type="entry name" value="Calpain_domain_III"/>
</dbReference>
<dbReference type="InterPro" id="IPR022683">
    <property type="entry name" value="Calpain_III"/>
</dbReference>
<dbReference type="PRINTS" id="PR00704">
    <property type="entry name" value="CALPAIN"/>
</dbReference>
<evidence type="ECO:0000256" key="2">
    <source>
        <dbReference type="SAM" id="MobiDB-lite"/>
    </source>
</evidence>
<feature type="region of interest" description="Disordered" evidence="2">
    <location>
        <begin position="190"/>
        <end position="239"/>
    </location>
</feature>
<keyword evidence="5" id="KW-1185">Reference proteome</keyword>